<dbReference type="InterPro" id="IPR036390">
    <property type="entry name" value="WH_DNA-bd_sf"/>
</dbReference>
<dbReference type="PRINTS" id="PR00039">
    <property type="entry name" value="HTHLYSR"/>
</dbReference>
<dbReference type="Proteomes" id="UP000238196">
    <property type="component" value="Unassembled WGS sequence"/>
</dbReference>
<organism evidence="6 7">
    <name type="scientific">Proteobacteria bacterium 228</name>
    <dbReference type="NCBI Taxonomy" id="2083153"/>
    <lineage>
        <taxon>Bacteria</taxon>
        <taxon>Pseudomonadati</taxon>
        <taxon>Pseudomonadota</taxon>
    </lineage>
</organism>
<proteinExistence type="inferred from homology"/>
<protein>
    <submittedName>
        <fullName evidence="6">LysR family transcriptional regulator</fullName>
    </submittedName>
</protein>
<dbReference type="OrthoDB" id="5292387at2"/>
<dbReference type="Pfam" id="PF03466">
    <property type="entry name" value="LysR_substrate"/>
    <property type="match status" value="1"/>
</dbReference>
<dbReference type="PANTHER" id="PTHR30346:SF0">
    <property type="entry name" value="HCA OPERON TRANSCRIPTIONAL ACTIVATOR HCAR"/>
    <property type="match status" value="1"/>
</dbReference>
<evidence type="ECO:0000256" key="3">
    <source>
        <dbReference type="ARBA" id="ARBA00023125"/>
    </source>
</evidence>
<dbReference type="AlphaFoldDB" id="A0A2S5KMG6"/>
<evidence type="ECO:0000313" key="6">
    <source>
        <dbReference type="EMBL" id="PPC75930.1"/>
    </source>
</evidence>
<evidence type="ECO:0000256" key="1">
    <source>
        <dbReference type="ARBA" id="ARBA00009437"/>
    </source>
</evidence>
<dbReference type="SUPFAM" id="SSF46785">
    <property type="entry name" value="Winged helix' DNA-binding domain"/>
    <property type="match status" value="1"/>
</dbReference>
<dbReference type="CDD" id="cd08414">
    <property type="entry name" value="PBP2_LTTR_aromatics_like"/>
    <property type="match status" value="1"/>
</dbReference>
<dbReference type="EMBL" id="PRLP01000060">
    <property type="protein sequence ID" value="PPC75930.1"/>
    <property type="molecule type" value="Genomic_DNA"/>
</dbReference>
<dbReference type="Gene3D" id="3.40.190.10">
    <property type="entry name" value="Periplasmic binding protein-like II"/>
    <property type="match status" value="2"/>
</dbReference>
<dbReference type="FunFam" id="1.10.10.10:FF:000001">
    <property type="entry name" value="LysR family transcriptional regulator"/>
    <property type="match status" value="1"/>
</dbReference>
<feature type="domain" description="HTH lysR-type" evidence="5">
    <location>
        <begin position="1"/>
        <end position="61"/>
    </location>
</feature>
<dbReference type="Gene3D" id="1.10.10.10">
    <property type="entry name" value="Winged helix-like DNA-binding domain superfamily/Winged helix DNA-binding domain"/>
    <property type="match status" value="1"/>
</dbReference>
<keyword evidence="3" id="KW-0238">DNA-binding</keyword>
<dbReference type="InterPro" id="IPR036388">
    <property type="entry name" value="WH-like_DNA-bd_sf"/>
</dbReference>
<dbReference type="PANTHER" id="PTHR30346">
    <property type="entry name" value="TRANSCRIPTIONAL DUAL REGULATOR HCAR-RELATED"/>
    <property type="match status" value="1"/>
</dbReference>
<reference evidence="6 7" key="1">
    <citation type="submission" date="2018-02" db="EMBL/GenBank/DDBJ databases">
        <title>novel marine gammaproteobacteria from coastal saline agro ecosystem.</title>
        <authorList>
            <person name="Krishnan R."/>
            <person name="Ramesh Kumar N."/>
        </authorList>
    </citation>
    <scope>NUCLEOTIDE SEQUENCE [LARGE SCALE GENOMIC DNA]</scope>
    <source>
        <strain evidence="6 7">228</strain>
    </source>
</reference>
<evidence type="ECO:0000256" key="2">
    <source>
        <dbReference type="ARBA" id="ARBA00023015"/>
    </source>
</evidence>
<dbReference type="GO" id="GO:0003677">
    <property type="term" value="F:DNA binding"/>
    <property type="evidence" value="ECO:0007669"/>
    <property type="project" value="UniProtKB-KW"/>
</dbReference>
<keyword evidence="4" id="KW-0804">Transcription</keyword>
<sequence length="297" mass="33008">MDYRLVRHLMYFLTVAEERHFGRAAERLGISQPPLSNQIKVLEHALGVQLLDRSRNGVRLTPEGQAILPHLQRFADHARRLENAVTEAKNGRSLNMVIGAVTSAMFSPLGPTIRELRNCRPDLNISLIEMDSSDALSALENEEIDVAFVRANRVWAPLEVLPLFEDQLVVALPDNHPLLSENAVSLPMLANERMVLCPRRVSPVYHDQIISACQQAGFSPRIFHEAKSILSQIAFVGCGIGVALVPLSLQNLGTVGVEFRPLLEKVDVITTALAWSKLRKHPDNDLLADIARKSMVK</sequence>
<name>A0A2S5KMG6_9PROT</name>
<dbReference type="InterPro" id="IPR000847">
    <property type="entry name" value="LysR_HTH_N"/>
</dbReference>
<comment type="similarity">
    <text evidence="1">Belongs to the LysR transcriptional regulatory family.</text>
</comment>
<evidence type="ECO:0000313" key="7">
    <source>
        <dbReference type="Proteomes" id="UP000238196"/>
    </source>
</evidence>
<gene>
    <name evidence="6" type="ORF">C4K68_18025</name>
</gene>
<evidence type="ECO:0000259" key="5">
    <source>
        <dbReference type="PROSITE" id="PS50931"/>
    </source>
</evidence>
<evidence type="ECO:0000256" key="4">
    <source>
        <dbReference type="ARBA" id="ARBA00023163"/>
    </source>
</evidence>
<dbReference type="SUPFAM" id="SSF53850">
    <property type="entry name" value="Periplasmic binding protein-like II"/>
    <property type="match status" value="1"/>
</dbReference>
<accession>A0A2S5KMG6</accession>
<dbReference type="Pfam" id="PF00126">
    <property type="entry name" value="HTH_1"/>
    <property type="match status" value="1"/>
</dbReference>
<keyword evidence="2" id="KW-0805">Transcription regulation</keyword>
<dbReference type="PROSITE" id="PS50931">
    <property type="entry name" value="HTH_LYSR"/>
    <property type="match status" value="1"/>
</dbReference>
<dbReference type="GO" id="GO:0032993">
    <property type="term" value="C:protein-DNA complex"/>
    <property type="evidence" value="ECO:0007669"/>
    <property type="project" value="TreeGrafter"/>
</dbReference>
<comment type="caution">
    <text evidence="6">The sequence shown here is derived from an EMBL/GenBank/DDBJ whole genome shotgun (WGS) entry which is preliminary data.</text>
</comment>
<dbReference type="GO" id="GO:0003700">
    <property type="term" value="F:DNA-binding transcription factor activity"/>
    <property type="evidence" value="ECO:0007669"/>
    <property type="project" value="InterPro"/>
</dbReference>
<dbReference type="InterPro" id="IPR005119">
    <property type="entry name" value="LysR_subst-bd"/>
</dbReference>